<dbReference type="EMBL" id="CAJVQB010002650">
    <property type="protein sequence ID" value="CAG8582461.1"/>
    <property type="molecule type" value="Genomic_DNA"/>
</dbReference>
<protein>
    <submittedName>
        <fullName evidence="1">46022_t:CDS:1</fullName>
    </submittedName>
</protein>
<name>A0ABN7UFA1_GIGMA</name>
<keyword evidence="2" id="KW-1185">Reference proteome</keyword>
<gene>
    <name evidence="1" type="ORF">GMARGA_LOCUS6014</name>
</gene>
<dbReference type="Proteomes" id="UP000789901">
    <property type="component" value="Unassembled WGS sequence"/>
</dbReference>
<proteinExistence type="predicted"/>
<evidence type="ECO:0000313" key="1">
    <source>
        <dbReference type="EMBL" id="CAG8582461.1"/>
    </source>
</evidence>
<accession>A0ABN7UFA1</accession>
<sequence>MAYPEDNIKSLVIDGKFFKLKGITSENYKQLKATDKEKAERLISYLDDLITNDLATPEQKTFWQNLSAHVVSMQSTTGSGALISLHSSNY</sequence>
<evidence type="ECO:0000313" key="2">
    <source>
        <dbReference type="Proteomes" id="UP000789901"/>
    </source>
</evidence>
<organism evidence="1 2">
    <name type="scientific">Gigaspora margarita</name>
    <dbReference type="NCBI Taxonomy" id="4874"/>
    <lineage>
        <taxon>Eukaryota</taxon>
        <taxon>Fungi</taxon>
        <taxon>Fungi incertae sedis</taxon>
        <taxon>Mucoromycota</taxon>
        <taxon>Glomeromycotina</taxon>
        <taxon>Glomeromycetes</taxon>
        <taxon>Diversisporales</taxon>
        <taxon>Gigasporaceae</taxon>
        <taxon>Gigaspora</taxon>
    </lineage>
</organism>
<reference evidence="1 2" key="1">
    <citation type="submission" date="2021-06" db="EMBL/GenBank/DDBJ databases">
        <authorList>
            <person name="Kallberg Y."/>
            <person name="Tangrot J."/>
            <person name="Rosling A."/>
        </authorList>
    </citation>
    <scope>NUCLEOTIDE SEQUENCE [LARGE SCALE GENOMIC DNA]</scope>
    <source>
        <strain evidence="1 2">120-4 pot B 10/14</strain>
    </source>
</reference>
<comment type="caution">
    <text evidence="1">The sequence shown here is derived from an EMBL/GenBank/DDBJ whole genome shotgun (WGS) entry which is preliminary data.</text>
</comment>